<organism evidence="5 6">
    <name type="scientific">Clostridium manihotivorum</name>
    <dbReference type="NCBI Taxonomy" id="2320868"/>
    <lineage>
        <taxon>Bacteria</taxon>
        <taxon>Bacillati</taxon>
        <taxon>Bacillota</taxon>
        <taxon>Clostridia</taxon>
        <taxon>Eubacteriales</taxon>
        <taxon>Clostridiaceae</taxon>
        <taxon>Clostridium</taxon>
    </lineage>
</organism>
<keyword evidence="4" id="KW-0812">Transmembrane</keyword>
<dbReference type="GO" id="GO:0016757">
    <property type="term" value="F:glycosyltransferase activity"/>
    <property type="evidence" value="ECO:0007669"/>
    <property type="project" value="UniProtKB-KW"/>
</dbReference>
<evidence type="ECO:0000256" key="1">
    <source>
        <dbReference type="ARBA" id="ARBA00006739"/>
    </source>
</evidence>
<evidence type="ECO:0000256" key="4">
    <source>
        <dbReference type="SAM" id="Phobius"/>
    </source>
</evidence>
<dbReference type="OrthoDB" id="9797391at2"/>
<feature type="transmembrane region" description="Helical" evidence="4">
    <location>
        <begin position="12"/>
        <end position="35"/>
    </location>
</feature>
<dbReference type="KEGG" id="cmah:C1I91_20060"/>
<dbReference type="AlphaFoldDB" id="A0A410DXF4"/>
<dbReference type="PANTHER" id="PTHR43630:SF1">
    <property type="entry name" value="POLY-BETA-1,6-N-ACETYL-D-GLUCOSAMINE SYNTHASE"/>
    <property type="match status" value="1"/>
</dbReference>
<keyword evidence="4" id="KW-0472">Membrane</keyword>
<dbReference type="SUPFAM" id="SSF53448">
    <property type="entry name" value="Nucleotide-diphospho-sugar transferases"/>
    <property type="match status" value="1"/>
</dbReference>
<evidence type="ECO:0000313" key="6">
    <source>
        <dbReference type="Proteomes" id="UP000286268"/>
    </source>
</evidence>
<dbReference type="PANTHER" id="PTHR43630">
    <property type="entry name" value="POLY-BETA-1,6-N-ACETYL-D-GLUCOSAMINE SYNTHASE"/>
    <property type="match status" value="1"/>
</dbReference>
<keyword evidence="6" id="KW-1185">Reference proteome</keyword>
<feature type="transmembrane region" description="Helical" evidence="4">
    <location>
        <begin position="300"/>
        <end position="326"/>
    </location>
</feature>
<reference evidence="5 6" key="1">
    <citation type="submission" date="2018-01" db="EMBL/GenBank/DDBJ databases">
        <title>Genome Sequencing and Assembly of Anaerobacter polyendosporus strain CT4.</title>
        <authorList>
            <person name="Tachaapaikoon C."/>
            <person name="Sutheeworapong S."/>
            <person name="Jenjaroenpun P."/>
            <person name="Wongsurawat T."/>
            <person name="Nookeaw I."/>
            <person name="Cheawchanlertfa P."/>
            <person name="Kosugi A."/>
            <person name="Cheevadhanarak S."/>
            <person name="Ratanakhanokchai K."/>
        </authorList>
    </citation>
    <scope>NUCLEOTIDE SEQUENCE [LARGE SCALE GENOMIC DNA]</scope>
    <source>
        <strain evidence="5 6">CT4</strain>
    </source>
</reference>
<comment type="similarity">
    <text evidence="1">Belongs to the glycosyltransferase 2 family.</text>
</comment>
<keyword evidence="4" id="KW-1133">Transmembrane helix</keyword>
<dbReference type="InterPro" id="IPR029044">
    <property type="entry name" value="Nucleotide-diphossugar_trans"/>
</dbReference>
<keyword evidence="3 5" id="KW-0808">Transferase</keyword>
<sequence length="428" mass="48927">MDIIKSSFEVFLGIFSNVVFVLTMYYLVLSLFGIIRIKKKDNIKPQKTFALVVAAHNEETVIGDIIQSLSELNYPKEMYDVFVIADNCTDKTAEKVRKLGANVFERFDKEKRGKGYALEWMFDNIFKMEKKYDAVAVFDADNLVSKNFLTEMNRMFLKGYKVVQGFLDSKNPKDTWITGSYSISFWSSNRMFQLSRSNLGLSNQLGGTGFCIETEALRTLGWGATCLTEDLEFTCKLVLNGHKVGWAHEAVVYDEKPLTLAQSWAQRKRWMQGFADVSSRYFWKLVKKAIKDRSFIAFDCALYSIQPIVIILLGVAMIINIVPNILDFSSKAIDLFHTINSVNASLHSILLTVGALLFILIQFIYTPFLLLLDGKLSPKIFLYYLIYPIFSITWLPICIQGIANKNNKEWSHTVHTRSININDLEKAN</sequence>
<dbReference type="CDD" id="cd06438">
    <property type="entry name" value="EpsO_like"/>
    <property type="match status" value="1"/>
</dbReference>
<keyword evidence="2" id="KW-0328">Glycosyltransferase</keyword>
<accession>A0A410DXF4</accession>
<evidence type="ECO:0000256" key="2">
    <source>
        <dbReference type="ARBA" id="ARBA00022676"/>
    </source>
</evidence>
<protein>
    <submittedName>
        <fullName evidence="5">Glycosyl transferase family 2</fullName>
    </submittedName>
</protein>
<dbReference type="EMBL" id="CP025746">
    <property type="protein sequence ID" value="QAA33735.1"/>
    <property type="molecule type" value="Genomic_DNA"/>
</dbReference>
<feature type="transmembrane region" description="Helical" evidence="4">
    <location>
        <begin position="346"/>
        <end position="372"/>
    </location>
</feature>
<dbReference type="Pfam" id="PF13641">
    <property type="entry name" value="Glyco_tranf_2_3"/>
    <property type="match status" value="1"/>
</dbReference>
<gene>
    <name evidence="5" type="ORF">C1I91_20060</name>
</gene>
<evidence type="ECO:0000256" key="3">
    <source>
        <dbReference type="ARBA" id="ARBA00022679"/>
    </source>
</evidence>
<name>A0A410DXF4_9CLOT</name>
<dbReference type="Gene3D" id="3.90.550.10">
    <property type="entry name" value="Spore Coat Polysaccharide Biosynthesis Protein SpsA, Chain A"/>
    <property type="match status" value="1"/>
</dbReference>
<evidence type="ECO:0000313" key="5">
    <source>
        <dbReference type="EMBL" id="QAA33735.1"/>
    </source>
</evidence>
<proteinExistence type="inferred from homology"/>
<dbReference type="Proteomes" id="UP000286268">
    <property type="component" value="Chromosome"/>
</dbReference>
<feature type="transmembrane region" description="Helical" evidence="4">
    <location>
        <begin position="384"/>
        <end position="403"/>
    </location>
</feature>